<keyword evidence="1" id="KW-0812">Transmembrane</keyword>
<feature type="domain" description="PDZ" evidence="2">
    <location>
        <begin position="293"/>
        <end position="342"/>
    </location>
</feature>
<evidence type="ECO:0000259" key="2">
    <source>
        <dbReference type="Pfam" id="PF17820"/>
    </source>
</evidence>
<name>A0A0R1U0Z0_9LACO</name>
<sequence length="372" mass="40054">MIQFDLLFLVSTILIALVVRIRAGRRLQHERAAVRLAVTRDLLEEGYYWLATLLPGILMSVLLIVLGVTIPTAVGITFAALALIMALVMPGFSPLYLGLVGAIVWAIPHGWWSAIGLPSGTPAKWAPGTLLIVGLALLVNAYTAWRGHRPVSSPRVVSRGGQTWARYRVRQLLWLPLILPVPGTWLAALPWWPHLGLGLSQGHFALLALPLFLGFGFTHQQAKSRPALVCTAWVEGVVGLVTVIAAAFVYADVVKATPVILGVALLSLGALVTLWVLRRSHPEVTLVRPGVRVVGVVADTPAARMGLVPGDVVLQCNGADVTDTASLYNASQHLGTFCRLRVQDTAGEFRLVETAIYTGTPHLLGIITFPED</sequence>
<proteinExistence type="predicted"/>
<feature type="transmembrane region" description="Helical" evidence="1">
    <location>
        <begin position="198"/>
        <end position="215"/>
    </location>
</feature>
<dbReference type="STRING" id="1423783.FC50_GL000216"/>
<feature type="transmembrane region" description="Helical" evidence="1">
    <location>
        <begin position="47"/>
        <end position="66"/>
    </location>
</feature>
<reference evidence="3 4" key="1">
    <citation type="journal article" date="2015" name="Genome Announc.">
        <title>Expanding the biotechnology potential of lactobacilli through comparative genomics of 213 strains and associated genera.</title>
        <authorList>
            <person name="Sun Z."/>
            <person name="Harris H.M."/>
            <person name="McCann A."/>
            <person name="Guo C."/>
            <person name="Argimon S."/>
            <person name="Zhang W."/>
            <person name="Yang X."/>
            <person name="Jeffery I.B."/>
            <person name="Cooney J.C."/>
            <person name="Kagawa T.F."/>
            <person name="Liu W."/>
            <person name="Song Y."/>
            <person name="Salvetti E."/>
            <person name="Wrobel A."/>
            <person name="Rasinkangas P."/>
            <person name="Parkhill J."/>
            <person name="Rea M.C."/>
            <person name="O'Sullivan O."/>
            <person name="Ritari J."/>
            <person name="Douillard F.P."/>
            <person name="Paul Ross R."/>
            <person name="Yang R."/>
            <person name="Briner A.E."/>
            <person name="Felis G.E."/>
            <person name="de Vos W.M."/>
            <person name="Barrangou R."/>
            <person name="Klaenhammer T.R."/>
            <person name="Caufield P.W."/>
            <person name="Cui Y."/>
            <person name="Zhang H."/>
            <person name="O'Toole P.W."/>
        </authorList>
    </citation>
    <scope>NUCLEOTIDE SEQUENCE [LARGE SCALE GENOMIC DNA]</scope>
    <source>
        <strain evidence="3 4">DSM 15945</strain>
    </source>
</reference>
<evidence type="ECO:0000313" key="3">
    <source>
        <dbReference type="EMBL" id="KRL87015.1"/>
    </source>
</evidence>
<evidence type="ECO:0000313" key="4">
    <source>
        <dbReference type="Proteomes" id="UP000051922"/>
    </source>
</evidence>
<organism evidence="3 4">
    <name type="scientific">Lacticaseibacillus pantheris DSM 15945 = JCM 12539 = NBRC 106106</name>
    <dbReference type="NCBI Taxonomy" id="1423783"/>
    <lineage>
        <taxon>Bacteria</taxon>
        <taxon>Bacillati</taxon>
        <taxon>Bacillota</taxon>
        <taxon>Bacilli</taxon>
        <taxon>Lactobacillales</taxon>
        <taxon>Lactobacillaceae</taxon>
        <taxon>Lacticaseibacillus</taxon>
    </lineage>
</organism>
<keyword evidence="4" id="KW-1185">Reference proteome</keyword>
<dbReference type="InterPro" id="IPR036034">
    <property type="entry name" value="PDZ_sf"/>
</dbReference>
<dbReference type="EMBL" id="AZFJ01000036">
    <property type="protein sequence ID" value="KRL87015.1"/>
    <property type="molecule type" value="Genomic_DNA"/>
</dbReference>
<protein>
    <recommendedName>
        <fullName evidence="2">PDZ domain-containing protein</fullName>
    </recommendedName>
</protein>
<keyword evidence="1" id="KW-0472">Membrane</keyword>
<accession>A0A0R1U0Z0</accession>
<feature type="transmembrane region" description="Helical" evidence="1">
    <location>
        <begin position="256"/>
        <end position="277"/>
    </location>
</feature>
<dbReference type="Proteomes" id="UP000051922">
    <property type="component" value="Unassembled WGS sequence"/>
</dbReference>
<feature type="transmembrane region" description="Helical" evidence="1">
    <location>
        <begin position="227"/>
        <end position="250"/>
    </location>
</feature>
<feature type="transmembrane region" description="Helical" evidence="1">
    <location>
        <begin position="125"/>
        <end position="145"/>
    </location>
</feature>
<dbReference type="Pfam" id="PF17820">
    <property type="entry name" value="PDZ_6"/>
    <property type="match status" value="1"/>
</dbReference>
<gene>
    <name evidence="3" type="ORF">FC50_GL000216</name>
</gene>
<dbReference type="Gene3D" id="2.30.42.10">
    <property type="match status" value="1"/>
</dbReference>
<feature type="transmembrane region" description="Helical" evidence="1">
    <location>
        <begin position="78"/>
        <end position="105"/>
    </location>
</feature>
<evidence type="ECO:0000256" key="1">
    <source>
        <dbReference type="SAM" id="Phobius"/>
    </source>
</evidence>
<dbReference type="AlphaFoldDB" id="A0A0R1U0Z0"/>
<dbReference type="InterPro" id="IPR041489">
    <property type="entry name" value="PDZ_6"/>
</dbReference>
<dbReference type="PATRIC" id="fig|1423783.4.peg.225"/>
<dbReference type="SUPFAM" id="SSF50156">
    <property type="entry name" value="PDZ domain-like"/>
    <property type="match status" value="1"/>
</dbReference>
<feature type="transmembrane region" description="Helical" evidence="1">
    <location>
        <begin position="172"/>
        <end position="192"/>
    </location>
</feature>
<comment type="caution">
    <text evidence="3">The sequence shown here is derived from an EMBL/GenBank/DDBJ whole genome shotgun (WGS) entry which is preliminary data.</text>
</comment>
<keyword evidence="1" id="KW-1133">Transmembrane helix</keyword>